<keyword evidence="6" id="KW-0508">mRNA splicing</keyword>
<dbReference type="FunFam" id="2.30.30.100:FF:000038">
    <property type="entry name" value="Gem-associated protein 6"/>
    <property type="match status" value="1"/>
</dbReference>
<comment type="subunit">
    <text evidence="10">Part of the core SMN complex that contains SMN1, GEMIN2/SIP1, DDX20/GEMIN3, GEMIN4, GEMIN5, GEMIN6, GEMIN7, GEMIN8 and STRAP/UNRIP. Part of the SMN-Sm complex that contains SMN1, GEMIN2/SIP1, DDX20/GEMIN3, GEMIN4, GEMIN5, GEMIN6, GEMIN7, GEMIN8, STRAP/UNRIP and the Sm proteins SNRPB, SNRPD1, SNRPD2, SNRPD3, SNRPE, SNRPF and SNRPG. Interacts with GEMIN7; the interaction is direct. Interacts with GEMIN8; the interaction is direct. Interacts with SNRPB, SNRPD2, SNRPD3 and SNRPE; the interaction is direct.</text>
</comment>
<dbReference type="GO" id="GO:0000387">
    <property type="term" value="P:spliceosomal snRNP assembly"/>
    <property type="evidence" value="ECO:0007669"/>
    <property type="project" value="TreeGrafter"/>
</dbReference>
<evidence type="ECO:0000256" key="6">
    <source>
        <dbReference type="ARBA" id="ARBA00023187"/>
    </source>
</evidence>
<dbReference type="PANTHER" id="PTHR14710:SF2">
    <property type="entry name" value="GEM-ASSOCIATED PROTEIN 6"/>
    <property type="match status" value="1"/>
</dbReference>
<evidence type="ECO:0000256" key="4">
    <source>
        <dbReference type="ARBA" id="ARBA00022553"/>
    </source>
</evidence>
<dbReference type="CDD" id="cd11676">
    <property type="entry name" value="Gemin6"/>
    <property type="match status" value="1"/>
</dbReference>
<dbReference type="Pfam" id="PF20417">
    <property type="entry name" value="Gemin6_C"/>
    <property type="match status" value="1"/>
</dbReference>
<dbReference type="GO" id="GO:0000245">
    <property type="term" value="P:spliceosomal complex assembly"/>
    <property type="evidence" value="ECO:0007669"/>
    <property type="project" value="InterPro"/>
</dbReference>
<feature type="non-terminal residue" evidence="13">
    <location>
        <position position="168"/>
    </location>
</feature>
<dbReference type="GO" id="GO:0032797">
    <property type="term" value="C:SMN complex"/>
    <property type="evidence" value="ECO:0007669"/>
    <property type="project" value="TreeGrafter"/>
</dbReference>
<comment type="function">
    <text evidence="9">The SMN complex catalyzes the assembly of small nuclear ribonucleoproteins (snRNPs), the building blocks of the spliceosome, and thereby plays an important role in the splicing of cellular pre-mRNAs. Most spliceosomal snRNPs contain a common set of Sm proteins SNRPB, SNRPD1, SNRPD2, SNRPD3, SNRPE, SNRPF and SNRPG that assemble in a heptameric protein ring on the Sm site of the small nuclear RNA to form the core snRNP (Sm core). In the cytosol, the Sm proteins SNRPD1, SNRPD2, SNRPE, SNRPF and SNRPG are trapped in an inactive 6S pICln-Sm complex by the chaperone CLNS1A that controls the assembly of the core snRNP. To assemble core snRNPs, the SMN complex accepts the trapped 5Sm proteins from CLNS1A forming an intermediate. Binding of snRNA inside 5Sm triggers eviction of the SMN complex, thereby allowing binding of SNRPD3 and SNRPB to complete assembly of the core snRNP.</text>
</comment>
<dbReference type="InterPro" id="IPR009422">
    <property type="entry name" value="Gemin6"/>
</dbReference>
<dbReference type="PROSITE" id="PS52001">
    <property type="entry name" value="AD"/>
    <property type="match status" value="1"/>
</dbReference>
<feature type="domain" description="AD" evidence="12">
    <location>
        <begin position="69"/>
        <end position="167"/>
    </location>
</feature>
<reference evidence="13 14" key="1">
    <citation type="journal article" date="2021" name="Cell">
        <title>Tracing the genetic footprints of vertebrate landing in non-teleost ray-finned fishes.</title>
        <authorList>
            <person name="Bi X."/>
            <person name="Wang K."/>
            <person name="Yang L."/>
            <person name="Pan H."/>
            <person name="Jiang H."/>
            <person name="Wei Q."/>
            <person name="Fang M."/>
            <person name="Yu H."/>
            <person name="Zhu C."/>
            <person name="Cai Y."/>
            <person name="He Y."/>
            <person name="Gan X."/>
            <person name="Zeng H."/>
            <person name="Yu D."/>
            <person name="Zhu Y."/>
            <person name="Jiang H."/>
            <person name="Qiu Q."/>
            <person name="Yang H."/>
            <person name="Zhang Y.E."/>
            <person name="Wang W."/>
            <person name="Zhu M."/>
            <person name="He S."/>
            <person name="Zhang G."/>
        </authorList>
    </citation>
    <scope>NUCLEOTIDE SEQUENCE [LARGE SCALE GENOMIC DNA]</scope>
    <source>
        <strain evidence="13">Bchr_013</strain>
    </source>
</reference>
<accession>A0A8X7XE98</accession>
<evidence type="ECO:0000313" key="14">
    <source>
        <dbReference type="Proteomes" id="UP000886611"/>
    </source>
</evidence>
<evidence type="ECO:0000256" key="7">
    <source>
        <dbReference type="ARBA" id="ARBA00023242"/>
    </source>
</evidence>
<dbReference type="Gene3D" id="2.30.30.100">
    <property type="match status" value="1"/>
</dbReference>
<dbReference type="EMBL" id="JAATIS010000859">
    <property type="protein sequence ID" value="KAG2467058.1"/>
    <property type="molecule type" value="Genomic_DNA"/>
</dbReference>
<keyword evidence="7" id="KW-0539">Nucleus</keyword>
<evidence type="ECO:0000256" key="9">
    <source>
        <dbReference type="ARBA" id="ARBA00059373"/>
    </source>
</evidence>
<dbReference type="GO" id="GO:0097504">
    <property type="term" value="C:Gemini of Cajal bodies"/>
    <property type="evidence" value="ECO:0007669"/>
    <property type="project" value="UniProtKB-SubCell"/>
</dbReference>
<evidence type="ECO:0000256" key="11">
    <source>
        <dbReference type="ARBA" id="ARBA00067670"/>
    </source>
</evidence>
<name>A0A8X7XE98_POLSE</name>
<evidence type="ECO:0000313" key="13">
    <source>
        <dbReference type="EMBL" id="KAG2467058.1"/>
    </source>
</evidence>
<proteinExistence type="predicted"/>
<dbReference type="RefSeq" id="XP_039594905.1">
    <property type="nucleotide sequence ID" value="XM_039738971.1"/>
</dbReference>
<evidence type="ECO:0000256" key="10">
    <source>
        <dbReference type="ARBA" id="ARBA00065613"/>
    </source>
</evidence>
<evidence type="ECO:0000256" key="3">
    <source>
        <dbReference type="ARBA" id="ARBA00022490"/>
    </source>
</evidence>
<feature type="non-terminal residue" evidence="13">
    <location>
        <position position="1"/>
    </location>
</feature>
<keyword evidence="3" id="KW-0963">Cytoplasm</keyword>
<dbReference type="Proteomes" id="UP000886611">
    <property type="component" value="Unassembled WGS sequence"/>
</dbReference>
<dbReference type="PANTHER" id="PTHR14710">
    <property type="entry name" value="GEM-ASSOCIATED PROTEIN 6"/>
    <property type="match status" value="1"/>
</dbReference>
<evidence type="ECO:0000256" key="5">
    <source>
        <dbReference type="ARBA" id="ARBA00022664"/>
    </source>
</evidence>
<keyword evidence="14" id="KW-1185">Reference proteome</keyword>
<dbReference type="GeneID" id="120516940"/>
<gene>
    <name evidence="13" type="primary">Gemin6</name>
    <name evidence="13" type="ORF">GTO96_0010025</name>
</gene>
<dbReference type="InterPro" id="IPR047574">
    <property type="entry name" value="AD"/>
</dbReference>
<dbReference type="InterPro" id="IPR046856">
    <property type="entry name" value="Gemin6_C"/>
</dbReference>
<comment type="subcellular location">
    <subcellularLocation>
        <location evidence="1">Cytoplasm</location>
    </subcellularLocation>
    <subcellularLocation>
        <location evidence="8">Nucleus</location>
        <location evidence="8">Gem</location>
    </subcellularLocation>
    <subcellularLocation>
        <location evidence="2">Nucleus</location>
        <location evidence="2">Nucleoplasm</location>
    </subcellularLocation>
</comment>
<dbReference type="InterPro" id="IPR046857">
    <property type="entry name" value="Gemin6_Sm-like_dom"/>
</dbReference>
<comment type="caution">
    <text evidence="13">The sequence shown here is derived from an EMBL/GenBank/DDBJ whole genome shotgun (WGS) entry which is preliminary data.</text>
</comment>
<evidence type="ECO:0000256" key="8">
    <source>
        <dbReference type="ARBA" id="ARBA00034695"/>
    </source>
</evidence>
<dbReference type="OrthoDB" id="77463at2759"/>
<dbReference type="Pfam" id="PF06372">
    <property type="entry name" value="Gemin6"/>
    <property type="match status" value="1"/>
</dbReference>
<sequence length="168" mass="18732">MNEWCKKTPLEWQELLHKELKVCAHEKQQHQGWLFTVDPVSANIVLVSFEPDGKASIVTVMGHAVETVEVLNEGSSAISNRLVSLFMPAAPQKHSKEELESKKRSLKEWLEKNRIPVSEQGNSPETLCVAGALKIEAPYRAEDCSGANEIILSRVQNLINNNPTAHPN</sequence>
<keyword evidence="5" id="KW-0507">mRNA processing</keyword>
<dbReference type="RefSeq" id="XP_039594907.1">
    <property type="nucleotide sequence ID" value="XM_039738973.1"/>
</dbReference>
<dbReference type="AlphaFoldDB" id="A0A8X7XE98"/>
<evidence type="ECO:0000256" key="1">
    <source>
        <dbReference type="ARBA" id="ARBA00004496"/>
    </source>
</evidence>
<keyword evidence="4" id="KW-0597">Phosphoprotein</keyword>
<organism evidence="13 14">
    <name type="scientific">Polypterus senegalus</name>
    <name type="common">Senegal bichir</name>
    <dbReference type="NCBI Taxonomy" id="55291"/>
    <lineage>
        <taxon>Eukaryota</taxon>
        <taxon>Metazoa</taxon>
        <taxon>Chordata</taxon>
        <taxon>Craniata</taxon>
        <taxon>Vertebrata</taxon>
        <taxon>Euteleostomi</taxon>
        <taxon>Actinopterygii</taxon>
        <taxon>Polypteriformes</taxon>
        <taxon>Polypteridae</taxon>
        <taxon>Polypterus</taxon>
    </lineage>
</organism>
<protein>
    <recommendedName>
        <fullName evidence="11">Gem-associated protein 6</fullName>
    </recommendedName>
</protein>
<evidence type="ECO:0000259" key="12">
    <source>
        <dbReference type="PROSITE" id="PS52001"/>
    </source>
</evidence>
<evidence type="ECO:0000256" key="2">
    <source>
        <dbReference type="ARBA" id="ARBA00004642"/>
    </source>
</evidence>